<evidence type="ECO:0000256" key="1">
    <source>
        <dbReference type="ARBA" id="ARBA00005854"/>
    </source>
</evidence>
<dbReference type="InterPro" id="IPR036291">
    <property type="entry name" value="NAD(P)-bd_dom_sf"/>
</dbReference>
<evidence type="ECO:0000259" key="4">
    <source>
        <dbReference type="Pfam" id="PF00389"/>
    </source>
</evidence>
<keyword evidence="2" id="KW-0560">Oxidoreductase</keyword>
<dbReference type="SUPFAM" id="SSF51735">
    <property type="entry name" value="NAD(P)-binding Rossmann-fold domains"/>
    <property type="match status" value="1"/>
</dbReference>
<protein>
    <recommendedName>
        <fullName evidence="4">D-isomer specific 2-hydroxyacid dehydrogenase catalytic domain-containing protein</fullName>
    </recommendedName>
</protein>
<feature type="domain" description="D-isomer specific 2-hydroxyacid dehydrogenase catalytic" evidence="4">
    <location>
        <begin position="12"/>
        <end position="163"/>
    </location>
</feature>
<dbReference type="SUPFAM" id="SSF52283">
    <property type="entry name" value="Formate/glycerate dehydrogenase catalytic domain-like"/>
    <property type="match status" value="1"/>
</dbReference>
<gene>
    <name evidence="5" type="ORF">COT75_02460</name>
</gene>
<feature type="non-terminal residue" evidence="5">
    <location>
        <position position="189"/>
    </location>
</feature>
<evidence type="ECO:0000256" key="3">
    <source>
        <dbReference type="ARBA" id="ARBA00023027"/>
    </source>
</evidence>
<dbReference type="PANTHER" id="PTHR43761:SF1">
    <property type="entry name" value="D-ISOMER SPECIFIC 2-HYDROXYACID DEHYDROGENASE CATALYTIC DOMAIN-CONTAINING PROTEIN-RELATED"/>
    <property type="match status" value="1"/>
</dbReference>
<dbReference type="PANTHER" id="PTHR43761">
    <property type="entry name" value="D-ISOMER SPECIFIC 2-HYDROXYACID DEHYDROGENASE FAMILY PROTEIN (AFU_ORTHOLOGUE AFUA_1G13630)"/>
    <property type="match status" value="1"/>
</dbReference>
<evidence type="ECO:0000256" key="2">
    <source>
        <dbReference type="ARBA" id="ARBA00023002"/>
    </source>
</evidence>
<dbReference type="InterPro" id="IPR050418">
    <property type="entry name" value="D-iso_2-hydroxyacid_DH_PdxB"/>
</dbReference>
<comment type="caution">
    <text evidence="5">The sequence shown here is derived from an EMBL/GenBank/DDBJ whole genome shotgun (WGS) entry which is preliminary data.</text>
</comment>
<dbReference type="Pfam" id="PF00389">
    <property type="entry name" value="2-Hacid_dh"/>
    <property type="match status" value="1"/>
</dbReference>
<dbReference type="Proteomes" id="UP000230093">
    <property type="component" value="Unassembled WGS sequence"/>
</dbReference>
<evidence type="ECO:0000313" key="5">
    <source>
        <dbReference type="EMBL" id="PIS09256.1"/>
    </source>
</evidence>
<dbReference type="InterPro" id="IPR006139">
    <property type="entry name" value="D-isomer_2_OHA_DH_cat_dom"/>
</dbReference>
<dbReference type="Gene3D" id="3.40.50.720">
    <property type="entry name" value="NAD(P)-binding Rossmann-like Domain"/>
    <property type="match status" value="2"/>
</dbReference>
<dbReference type="EMBL" id="PEZT01000014">
    <property type="protein sequence ID" value="PIS09256.1"/>
    <property type="molecule type" value="Genomic_DNA"/>
</dbReference>
<reference evidence="6" key="1">
    <citation type="submission" date="2017-09" db="EMBL/GenBank/DDBJ databases">
        <title>Depth-based differentiation of microbial function through sediment-hosted aquifers and enrichment of novel symbionts in the deep terrestrial subsurface.</title>
        <authorList>
            <person name="Probst A.J."/>
            <person name="Ladd B."/>
            <person name="Jarett J.K."/>
            <person name="Geller-Mcgrath D.E."/>
            <person name="Sieber C.M.K."/>
            <person name="Emerson J.B."/>
            <person name="Anantharaman K."/>
            <person name="Thomas B.C."/>
            <person name="Malmstrom R."/>
            <person name="Stieglmeier M."/>
            <person name="Klingl A."/>
            <person name="Woyke T."/>
            <person name="Ryan C.M."/>
            <person name="Banfield J.F."/>
        </authorList>
    </citation>
    <scope>NUCLEOTIDE SEQUENCE [LARGE SCALE GENOMIC DNA]</scope>
</reference>
<accession>A0A2H0W9C3</accession>
<dbReference type="GO" id="GO:0016616">
    <property type="term" value="F:oxidoreductase activity, acting on the CH-OH group of donors, NAD or NADP as acceptor"/>
    <property type="evidence" value="ECO:0007669"/>
    <property type="project" value="InterPro"/>
</dbReference>
<dbReference type="GO" id="GO:0051287">
    <property type="term" value="F:NAD binding"/>
    <property type="evidence" value="ECO:0007669"/>
    <property type="project" value="InterPro"/>
</dbReference>
<organism evidence="5 6">
    <name type="scientific">Candidatus Beckwithbacteria bacterium CG10_big_fil_rev_8_21_14_0_10_34_10</name>
    <dbReference type="NCBI Taxonomy" id="1974495"/>
    <lineage>
        <taxon>Bacteria</taxon>
        <taxon>Candidatus Beckwithiibacteriota</taxon>
    </lineage>
</organism>
<comment type="similarity">
    <text evidence="1">Belongs to the D-isomer specific 2-hydroxyacid dehydrogenase family.</text>
</comment>
<sequence>MKIVSVDKVYIYPEHIRELKKYGEVVVYNDIPDEQEGIKRIKDVEIVIDNWFEMPARVIVSASKLKMICIAATGYEWIDIKEAKKKNIVVSNSPGYGTEAVAEHTAGLLLSASRLAFQARLDIQNGKWDTMVYKGKELKGKTLGIIGYGSIGRRVAEICQKGFGVKILYANTSTNRNDFESLLRNSDFI</sequence>
<evidence type="ECO:0000313" key="6">
    <source>
        <dbReference type="Proteomes" id="UP000230093"/>
    </source>
</evidence>
<keyword evidence="3" id="KW-0520">NAD</keyword>
<proteinExistence type="inferred from homology"/>
<name>A0A2H0W9C3_9BACT</name>
<dbReference type="AlphaFoldDB" id="A0A2H0W9C3"/>